<evidence type="ECO:0000313" key="2">
    <source>
        <dbReference type="EMBL" id="NOV96303.1"/>
    </source>
</evidence>
<protein>
    <recommendedName>
        <fullName evidence="1">DUF4166 domain-containing protein</fullName>
    </recommendedName>
</protein>
<sequence>MTDVPRESGESIFRRALGADFDRLHPQLQRRFGVSTDDGYACVGRGTMRRIRRGPWWTVPFLQIGRLRNILVADVGQDVPFTVENYPYRDPLGRETVTFVREYRVPGRRRPSRFDATMVLDAGRGTIVDYLGTHQHLAVDLDLQVEPDGSLLLRSGNQRFYEGLLGFRFPMLLSGRATLRERYDDEAQVFRIDLEVRNRLFGFLFGYDGQFTCDYPAATTAPERLLPVRHERRF</sequence>
<organism evidence="2 3">
    <name type="scientific">Isoptericola halotolerans</name>
    <dbReference type="NCBI Taxonomy" id="300560"/>
    <lineage>
        <taxon>Bacteria</taxon>
        <taxon>Bacillati</taxon>
        <taxon>Actinomycetota</taxon>
        <taxon>Actinomycetes</taxon>
        <taxon>Micrococcales</taxon>
        <taxon>Promicromonosporaceae</taxon>
        <taxon>Isoptericola</taxon>
    </lineage>
</organism>
<name>A0ABX2A319_9MICO</name>
<evidence type="ECO:0000259" key="1">
    <source>
        <dbReference type="Pfam" id="PF13761"/>
    </source>
</evidence>
<evidence type="ECO:0000313" key="3">
    <source>
        <dbReference type="Proteomes" id="UP000757540"/>
    </source>
</evidence>
<dbReference type="Proteomes" id="UP000757540">
    <property type="component" value="Unassembled WGS sequence"/>
</dbReference>
<reference evidence="2 3" key="1">
    <citation type="submission" date="2020-05" db="EMBL/GenBank/DDBJ databases">
        <title>Genomic Encyclopedia of Type Strains, Phase III (KMG-III): the genomes of soil and plant-associated and newly described type strains.</title>
        <authorList>
            <person name="Whitman W."/>
        </authorList>
    </citation>
    <scope>NUCLEOTIDE SEQUENCE [LARGE SCALE GENOMIC DNA]</scope>
    <source>
        <strain evidence="2 3">KCTC 19046</strain>
    </source>
</reference>
<accession>A0ABX2A319</accession>
<keyword evidence="3" id="KW-1185">Reference proteome</keyword>
<dbReference type="Pfam" id="PF13761">
    <property type="entry name" value="DUF4166"/>
    <property type="match status" value="1"/>
</dbReference>
<feature type="domain" description="DUF4166" evidence="1">
    <location>
        <begin position="24"/>
        <end position="211"/>
    </location>
</feature>
<dbReference type="InterPro" id="IPR025311">
    <property type="entry name" value="DUF4166"/>
</dbReference>
<dbReference type="EMBL" id="JABEZU010000001">
    <property type="protein sequence ID" value="NOV96303.1"/>
    <property type="molecule type" value="Genomic_DNA"/>
</dbReference>
<dbReference type="RefSeq" id="WP_171782501.1">
    <property type="nucleotide sequence ID" value="NZ_BAAAML010000002.1"/>
</dbReference>
<gene>
    <name evidence="2" type="ORF">HDG69_000856</name>
</gene>
<proteinExistence type="predicted"/>
<comment type="caution">
    <text evidence="2">The sequence shown here is derived from an EMBL/GenBank/DDBJ whole genome shotgun (WGS) entry which is preliminary data.</text>
</comment>